<dbReference type="AlphaFoldDB" id="A0A1I6L793"/>
<dbReference type="RefSeq" id="WP_093314793.1">
    <property type="nucleotide sequence ID" value="NZ_FOZG01000002.1"/>
</dbReference>
<organism evidence="6 7">
    <name type="scientific">Sphingomonas jatrophae</name>
    <dbReference type="NCBI Taxonomy" id="1166337"/>
    <lineage>
        <taxon>Bacteria</taxon>
        <taxon>Pseudomonadati</taxon>
        <taxon>Pseudomonadota</taxon>
        <taxon>Alphaproteobacteria</taxon>
        <taxon>Sphingomonadales</taxon>
        <taxon>Sphingomonadaceae</taxon>
        <taxon>Sphingomonas</taxon>
    </lineage>
</organism>
<evidence type="ECO:0000256" key="4">
    <source>
        <dbReference type="ARBA" id="ARBA00023172"/>
    </source>
</evidence>
<dbReference type="InterPro" id="IPR011010">
    <property type="entry name" value="DNA_brk_join_enz"/>
</dbReference>
<proteinExistence type="inferred from homology"/>
<dbReference type="InterPro" id="IPR025166">
    <property type="entry name" value="Integrase_DNA_bind_dom"/>
</dbReference>
<keyword evidence="2" id="KW-0229">DNA integration</keyword>
<dbReference type="Pfam" id="PF13356">
    <property type="entry name" value="Arm-DNA-bind_3"/>
    <property type="match status" value="1"/>
</dbReference>
<dbReference type="InterPro" id="IPR038488">
    <property type="entry name" value="Integrase_DNA-bd_sf"/>
</dbReference>
<evidence type="ECO:0000313" key="7">
    <source>
        <dbReference type="Proteomes" id="UP000198824"/>
    </source>
</evidence>
<dbReference type="Gene3D" id="1.10.443.10">
    <property type="entry name" value="Intergrase catalytic core"/>
    <property type="match status" value="1"/>
</dbReference>
<evidence type="ECO:0000256" key="2">
    <source>
        <dbReference type="ARBA" id="ARBA00022908"/>
    </source>
</evidence>
<evidence type="ECO:0000313" key="6">
    <source>
        <dbReference type="EMBL" id="SFR99110.1"/>
    </source>
</evidence>
<name>A0A1I6L793_9SPHN</name>
<keyword evidence="3" id="KW-0238">DNA-binding</keyword>
<dbReference type="InterPro" id="IPR050808">
    <property type="entry name" value="Phage_Integrase"/>
</dbReference>
<dbReference type="InterPro" id="IPR002104">
    <property type="entry name" value="Integrase_catalytic"/>
</dbReference>
<reference evidence="6 7" key="1">
    <citation type="submission" date="2016-10" db="EMBL/GenBank/DDBJ databases">
        <authorList>
            <person name="de Groot N.N."/>
        </authorList>
    </citation>
    <scope>NUCLEOTIDE SEQUENCE [LARGE SCALE GENOMIC DNA]</scope>
    <source>
        <strain evidence="6 7">S5-249</strain>
    </source>
</reference>
<dbReference type="SUPFAM" id="SSF56349">
    <property type="entry name" value="DNA breaking-rejoining enzymes"/>
    <property type="match status" value="1"/>
</dbReference>
<dbReference type="Proteomes" id="UP000198824">
    <property type="component" value="Unassembled WGS sequence"/>
</dbReference>
<dbReference type="GO" id="GO:0015074">
    <property type="term" value="P:DNA integration"/>
    <property type="evidence" value="ECO:0007669"/>
    <property type="project" value="UniProtKB-KW"/>
</dbReference>
<keyword evidence="4" id="KW-0233">DNA recombination</keyword>
<dbReference type="Gene3D" id="1.10.150.130">
    <property type="match status" value="1"/>
</dbReference>
<gene>
    <name evidence="6" type="ORF">SAMN05192580_2371</name>
</gene>
<evidence type="ECO:0000259" key="5">
    <source>
        <dbReference type="PROSITE" id="PS51898"/>
    </source>
</evidence>
<keyword evidence="7" id="KW-1185">Reference proteome</keyword>
<dbReference type="PANTHER" id="PTHR30629">
    <property type="entry name" value="PROPHAGE INTEGRASE"/>
    <property type="match status" value="1"/>
</dbReference>
<dbReference type="GO" id="GO:0003677">
    <property type="term" value="F:DNA binding"/>
    <property type="evidence" value="ECO:0007669"/>
    <property type="project" value="UniProtKB-KW"/>
</dbReference>
<dbReference type="EMBL" id="FOZG01000002">
    <property type="protein sequence ID" value="SFR99110.1"/>
    <property type="molecule type" value="Genomic_DNA"/>
</dbReference>
<feature type="domain" description="Tyr recombinase" evidence="5">
    <location>
        <begin position="210"/>
        <end position="392"/>
    </location>
</feature>
<dbReference type="CDD" id="cd00801">
    <property type="entry name" value="INT_P4_C"/>
    <property type="match status" value="1"/>
</dbReference>
<dbReference type="GO" id="GO:0006310">
    <property type="term" value="P:DNA recombination"/>
    <property type="evidence" value="ECO:0007669"/>
    <property type="project" value="UniProtKB-KW"/>
</dbReference>
<sequence>MRSKAVGLTDAKIRGLNPPSSGQVELLDQLVGGLRVRVGASGGKTFILRKRVGGSVRNVTLGRFSDAFTLADARKKARSLLIDLESGKGLPQPASSTGGAVGRLTFSVLWGQYLERAVRGKKKSASEIERIGKKFILPRFGDRLADTITRSEVTALVEDITYRDTNNPTPRAGLGVHQQLSSFFTWAMPKLEKLPANPCRDAGRPPLPKARDRFLSDAEIRVFWQACNAMGWPFGPGFKLLLLTGQRRGEVFDAARSEFDGDTWVIPAARAKNGKAHIVPLTKAAKALIEDLPVMDGSSKLFPVAGNPDASVNGFSKGHPRLLREMAKIMKVDAVDHFILHDLRRTVATGMQRLGVPMPVTEAVLNHISGSRSGIAGVYQRYDYQREKREALESWSTEVERIVGVIGPT</sequence>
<evidence type="ECO:0000256" key="3">
    <source>
        <dbReference type="ARBA" id="ARBA00023125"/>
    </source>
</evidence>
<accession>A0A1I6L793</accession>
<dbReference type="OrthoDB" id="7615137at2"/>
<dbReference type="Gene3D" id="3.30.160.390">
    <property type="entry name" value="Integrase, DNA-binding domain"/>
    <property type="match status" value="1"/>
</dbReference>
<comment type="similarity">
    <text evidence="1">Belongs to the 'phage' integrase family.</text>
</comment>
<evidence type="ECO:0000256" key="1">
    <source>
        <dbReference type="ARBA" id="ARBA00008857"/>
    </source>
</evidence>
<dbReference type="Pfam" id="PF00589">
    <property type="entry name" value="Phage_integrase"/>
    <property type="match status" value="1"/>
</dbReference>
<dbReference type="STRING" id="1166337.SAMN05192580_2371"/>
<dbReference type="PROSITE" id="PS51898">
    <property type="entry name" value="TYR_RECOMBINASE"/>
    <property type="match status" value="1"/>
</dbReference>
<dbReference type="InterPro" id="IPR013762">
    <property type="entry name" value="Integrase-like_cat_sf"/>
</dbReference>
<protein>
    <submittedName>
        <fullName evidence="6">Phage integrase family protein</fullName>
    </submittedName>
</protein>
<dbReference type="InterPro" id="IPR010998">
    <property type="entry name" value="Integrase_recombinase_N"/>
</dbReference>
<dbReference type="PANTHER" id="PTHR30629:SF2">
    <property type="entry name" value="PROPHAGE INTEGRASE INTS-RELATED"/>
    <property type="match status" value="1"/>
</dbReference>